<proteinExistence type="predicted"/>
<evidence type="ECO:0000313" key="2">
    <source>
        <dbReference type="EMBL" id="RKF17823.1"/>
    </source>
</evidence>
<evidence type="ECO:0000259" key="1">
    <source>
        <dbReference type="Pfam" id="PF00535"/>
    </source>
</evidence>
<gene>
    <name evidence="2" type="ORF">DBZ36_11220</name>
</gene>
<reference evidence="2 3" key="1">
    <citation type="submission" date="2018-09" db="EMBL/GenBank/DDBJ databases">
        <authorList>
            <person name="Wang Z."/>
        </authorList>
    </citation>
    <scope>NUCLEOTIDE SEQUENCE [LARGE SCALE GENOMIC DNA]</scope>
    <source>
        <strain evidence="2 3">ALS 81</strain>
    </source>
</reference>
<feature type="domain" description="Glycosyltransferase 2-like" evidence="1">
    <location>
        <begin position="3"/>
        <end position="112"/>
    </location>
</feature>
<dbReference type="GO" id="GO:0016740">
    <property type="term" value="F:transferase activity"/>
    <property type="evidence" value="ECO:0007669"/>
    <property type="project" value="UniProtKB-KW"/>
</dbReference>
<name>A0A420EAZ1_9ALTE</name>
<dbReference type="Pfam" id="PF00535">
    <property type="entry name" value="Glycos_transf_2"/>
    <property type="match status" value="1"/>
</dbReference>
<dbReference type="AlphaFoldDB" id="A0A420EAZ1"/>
<dbReference type="NCBIfam" id="TIGR04440">
    <property type="entry name" value="glyco_TIGR04440"/>
    <property type="match status" value="1"/>
</dbReference>
<dbReference type="InterPro" id="IPR029044">
    <property type="entry name" value="Nucleotide-diphossugar_trans"/>
</dbReference>
<keyword evidence="3" id="KW-1185">Reference proteome</keyword>
<organism evidence="2 3">
    <name type="scientific">Alginatibacterium sediminis</name>
    <dbReference type="NCBI Taxonomy" id="2164068"/>
    <lineage>
        <taxon>Bacteria</taxon>
        <taxon>Pseudomonadati</taxon>
        <taxon>Pseudomonadota</taxon>
        <taxon>Gammaproteobacteria</taxon>
        <taxon>Alteromonadales</taxon>
        <taxon>Alteromonadaceae</taxon>
        <taxon>Alginatibacterium</taxon>
    </lineage>
</organism>
<dbReference type="InterPro" id="IPR031042">
    <property type="entry name" value="Glyco_TIGR04440"/>
</dbReference>
<dbReference type="OrthoDB" id="9802649at2"/>
<comment type="caution">
    <text evidence="2">The sequence shown here is derived from an EMBL/GenBank/DDBJ whole genome shotgun (WGS) entry which is preliminary data.</text>
</comment>
<sequence>MITIIIPTHNRHEKLDRAINYYSEFDSQIIVVDSSEVIYERNYPSNVRYLYKPTLNFAEKILTAVRDCDNELVALVADDDFILEKPLFKAVTRMKQAEEISISFGYFLSFNEGNVSSLEPIPVLNRNPDYYHGVANAESKLKHFVANFEQLLWSLYRKETLLSAFKKVAKADYVNDNFIELTIATTAFSKGTVNHTNSFWGVRERALGEHWGSRHKAISKNDPLEFTKFIDSGENDFEKKLCQVALEHYLSKSLSRKVRHRISRFRKPISHGSIDYTLSEILSILNKAHE</sequence>
<dbReference type="Gene3D" id="3.90.550.10">
    <property type="entry name" value="Spore Coat Polysaccharide Biosynthesis Protein SpsA, Chain A"/>
    <property type="match status" value="1"/>
</dbReference>
<dbReference type="EMBL" id="RAQO01000006">
    <property type="protein sequence ID" value="RKF17823.1"/>
    <property type="molecule type" value="Genomic_DNA"/>
</dbReference>
<dbReference type="Proteomes" id="UP000286482">
    <property type="component" value="Unassembled WGS sequence"/>
</dbReference>
<accession>A0A420EAZ1</accession>
<dbReference type="SUPFAM" id="SSF53448">
    <property type="entry name" value="Nucleotide-diphospho-sugar transferases"/>
    <property type="match status" value="1"/>
</dbReference>
<dbReference type="InterPro" id="IPR001173">
    <property type="entry name" value="Glyco_trans_2-like"/>
</dbReference>
<dbReference type="RefSeq" id="WP_120355050.1">
    <property type="nucleotide sequence ID" value="NZ_RAQO01000006.1"/>
</dbReference>
<dbReference type="CDD" id="cd00761">
    <property type="entry name" value="Glyco_tranf_GTA_type"/>
    <property type="match status" value="1"/>
</dbReference>
<keyword evidence="2" id="KW-0808">Transferase</keyword>
<protein>
    <submittedName>
        <fullName evidence="2">TIGR00180 family glycosyltransferase</fullName>
    </submittedName>
</protein>
<evidence type="ECO:0000313" key="3">
    <source>
        <dbReference type="Proteomes" id="UP000286482"/>
    </source>
</evidence>